<dbReference type="OrthoDB" id="237578at2157"/>
<evidence type="ECO:0000313" key="3">
    <source>
        <dbReference type="EMBL" id="KAB7516775.1"/>
    </source>
</evidence>
<reference evidence="5 6" key="1">
    <citation type="submission" date="2019-10" db="EMBL/GenBank/DDBJ databases">
        <title>Unraveling microbial dark matter from salterns through culturing: the case of the genus Halosegnis.</title>
        <authorList>
            <person name="Duran-Viseras A."/>
            <person name="Andrei A.-S."/>
            <person name="Vera-Gargallo B."/>
            <person name="Ghai R."/>
            <person name="Sanchez-Porro C."/>
            <person name="Ventosa A."/>
        </authorList>
    </citation>
    <scope>NUCLEOTIDE SEQUENCE [LARGE SCALE GENOMIC DNA]</scope>
    <source>
        <strain evidence="3 6">F17-44</strain>
        <strain evidence="2 7">F18-79</strain>
        <strain evidence="4 5">F19-13</strain>
    </source>
</reference>
<feature type="region of interest" description="Disordered" evidence="1">
    <location>
        <begin position="67"/>
        <end position="109"/>
    </location>
</feature>
<dbReference type="Proteomes" id="UP000326302">
    <property type="component" value="Unassembled WGS sequence"/>
</dbReference>
<evidence type="ECO:0000256" key="1">
    <source>
        <dbReference type="SAM" id="MobiDB-lite"/>
    </source>
</evidence>
<accession>A0A5N5UME0</accession>
<evidence type="ECO:0000313" key="6">
    <source>
        <dbReference type="Proteomes" id="UP000326302"/>
    </source>
</evidence>
<sequence>MNQYAVVAVFLAVALAGCGGLVGDTSTGPIADGYNETGVEDVSLAVQTHAEAVASSRYSYEQTVETGGTTGSFEIHSGSSGTIATQRSSNGASRSVWRDADSAEVRTQRGEQSTYSALAGNVSIALSDSRTGSTLRAAEQFPRTIIQQVAFDAAGGTEWNGVSVREYETTGFRVAGINGTVDGQMLVDAEGRVRHIDIDLTQTIQGQSQSVAIETSLTDVGSATASEPDWTGEAPSVSVVNEGGVLEVTNTGSASINATFVGLEAGLDSPLAPDETMYVAPGNSTVSVSRERPDSVEYNWPRPDIALRFGTDRTVTIGAYFSAEYADEPVTLGA</sequence>
<dbReference type="InterPro" id="IPR055959">
    <property type="entry name" value="DUF7537"/>
</dbReference>
<organism evidence="4 5">
    <name type="scientific">Halosegnis rubeus</name>
    <dbReference type="NCBI Taxonomy" id="2212850"/>
    <lineage>
        <taxon>Archaea</taxon>
        <taxon>Methanobacteriati</taxon>
        <taxon>Methanobacteriota</taxon>
        <taxon>Stenosarchaea group</taxon>
        <taxon>Halobacteria</taxon>
        <taxon>Halobacteriales</taxon>
        <taxon>Natronomonadaceae</taxon>
        <taxon>Halosegnis</taxon>
    </lineage>
</organism>
<dbReference type="EMBL" id="QKKZ01000001">
    <property type="protein sequence ID" value="KAB7516016.1"/>
    <property type="molecule type" value="Genomic_DNA"/>
</dbReference>
<dbReference type="RefSeq" id="WP_152119660.1">
    <property type="nucleotide sequence ID" value="NZ_QJOW01000002.1"/>
</dbReference>
<gene>
    <name evidence="2" type="ORF">DM867_02415</name>
    <name evidence="3" type="ORF">DMP03_05255</name>
    <name evidence="4" type="ORF">DP108_02285</name>
</gene>
<dbReference type="AlphaFoldDB" id="A0A5N5UME0"/>
<evidence type="ECO:0000313" key="5">
    <source>
        <dbReference type="Proteomes" id="UP000326207"/>
    </source>
</evidence>
<dbReference type="EMBL" id="QJOW01000002">
    <property type="protein sequence ID" value="KAB7516775.1"/>
    <property type="molecule type" value="Genomic_DNA"/>
</dbReference>
<protein>
    <submittedName>
        <fullName evidence="4">Uncharacterized protein</fullName>
    </submittedName>
</protein>
<name>A0A5N5UME0_9EURY</name>
<keyword evidence="7" id="KW-1185">Reference proteome</keyword>
<comment type="caution">
    <text evidence="4">The sequence shown here is derived from an EMBL/GenBank/DDBJ whole genome shotgun (WGS) entry which is preliminary data.</text>
</comment>
<accession>A0A5N5UDK2</accession>
<evidence type="ECO:0000313" key="2">
    <source>
        <dbReference type="EMBL" id="KAB7516016.1"/>
    </source>
</evidence>
<dbReference type="Proteomes" id="UP000326207">
    <property type="component" value="Unassembled WGS sequence"/>
</dbReference>
<feature type="compositionally biased region" description="Polar residues" evidence="1">
    <location>
        <begin position="77"/>
        <end position="93"/>
    </location>
</feature>
<dbReference type="EMBL" id="QMDY01000001">
    <property type="protein sequence ID" value="KAB7520099.1"/>
    <property type="molecule type" value="Genomic_DNA"/>
</dbReference>
<dbReference type="Proteomes" id="UP000326865">
    <property type="component" value="Unassembled WGS sequence"/>
</dbReference>
<evidence type="ECO:0000313" key="4">
    <source>
        <dbReference type="EMBL" id="KAB7520099.1"/>
    </source>
</evidence>
<evidence type="ECO:0000313" key="7">
    <source>
        <dbReference type="Proteomes" id="UP000326865"/>
    </source>
</evidence>
<feature type="compositionally biased region" description="Basic and acidic residues" evidence="1">
    <location>
        <begin position="96"/>
        <end position="109"/>
    </location>
</feature>
<accession>A0A5N5UBJ6</accession>
<proteinExistence type="predicted"/>
<dbReference type="Pfam" id="PF24381">
    <property type="entry name" value="DUF7537"/>
    <property type="match status" value="1"/>
</dbReference>